<keyword evidence="2" id="KW-0687">Ribonucleoprotein</keyword>
<keyword evidence="6" id="KW-1185">Reference proteome</keyword>
<evidence type="ECO:0000313" key="6">
    <source>
        <dbReference type="Proteomes" id="UP000799437"/>
    </source>
</evidence>
<feature type="region of interest" description="Disordered" evidence="4">
    <location>
        <begin position="1"/>
        <end position="29"/>
    </location>
</feature>
<keyword evidence="1 5" id="KW-0689">Ribosomal protein</keyword>
<dbReference type="InterPro" id="IPR001648">
    <property type="entry name" value="Ribosomal_bS18"/>
</dbReference>
<evidence type="ECO:0000256" key="1">
    <source>
        <dbReference type="ARBA" id="ARBA00022980"/>
    </source>
</evidence>
<protein>
    <recommendedName>
        <fullName evidence="3">Small ribosomal subunit protein bS18m</fullName>
    </recommendedName>
</protein>
<dbReference type="GeneID" id="54483186"/>
<evidence type="ECO:0000256" key="4">
    <source>
        <dbReference type="SAM" id="MobiDB-lite"/>
    </source>
</evidence>
<evidence type="ECO:0000313" key="5">
    <source>
        <dbReference type="EMBL" id="KAF2753822.1"/>
    </source>
</evidence>
<dbReference type="RefSeq" id="XP_033596273.1">
    <property type="nucleotide sequence ID" value="XM_033742132.1"/>
</dbReference>
<name>A0A6A6VTB2_9PEZI</name>
<gene>
    <name evidence="5" type="ORF">EJ05DRAFT_444629</name>
</gene>
<dbReference type="OrthoDB" id="21463at2759"/>
<dbReference type="SUPFAM" id="SSF46911">
    <property type="entry name" value="Ribosomal protein S18"/>
    <property type="match status" value="1"/>
</dbReference>
<dbReference type="GO" id="GO:0005840">
    <property type="term" value="C:ribosome"/>
    <property type="evidence" value="ECO:0007669"/>
    <property type="project" value="UniProtKB-KW"/>
</dbReference>
<dbReference type="GO" id="GO:1990904">
    <property type="term" value="C:ribonucleoprotein complex"/>
    <property type="evidence" value="ECO:0007669"/>
    <property type="project" value="UniProtKB-KW"/>
</dbReference>
<dbReference type="EMBL" id="ML996583">
    <property type="protein sequence ID" value="KAF2753822.1"/>
    <property type="molecule type" value="Genomic_DNA"/>
</dbReference>
<evidence type="ECO:0000256" key="2">
    <source>
        <dbReference type="ARBA" id="ARBA00023274"/>
    </source>
</evidence>
<dbReference type="GO" id="GO:0003735">
    <property type="term" value="F:structural constituent of ribosome"/>
    <property type="evidence" value="ECO:0007669"/>
    <property type="project" value="InterPro"/>
</dbReference>
<dbReference type="GO" id="GO:0006412">
    <property type="term" value="P:translation"/>
    <property type="evidence" value="ECO:0007669"/>
    <property type="project" value="InterPro"/>
</dbReference>
<feature type="compositionally biased region" description="Polar residues" evidence="4">
    <location>
        <begin position="1"/>
        <end position="11"/>
    </location>
</feature>
<accession>A0A6A6VTB2</accession>
<reference evidence="5" key="1">
    <citation type="journal article" date="2020" name="Stud. Mycol.">
        <title>101 Dothideomycetes genomes: a test case for predicting lifestyles and emergence of pathogens.</title>
        <authorList>
            <person name="Haridas S."/>
            <person name="Albert R."/>
            <person name="Binder M."/>
            <person name="Bloem J."/>
            <person name="Labutti K."/>
            <person name="Salamov A."/>
            <person name="Andreopoulos B."/>
            <person name="Baker S."/>
            <person name="Barry K."/>
            <person name="Bills G."/>
            <person name="Bluhm B."/>
            <person name="Cannon C."/>
            <person name="Castanera R."/>
            <person name="Culley D."/>
            <person name="Daum C."/>
            <person name="Ezra D."/>
            <person name="Gonzalez J."/>
            <person name="Henrissat B."/>
            <person name="Kuo A."/>
            <person name="Liang C."/>
            <person name="Lipzen A."/>
            <person name="Lutzoni F."/>
            <person name="Magnuson J."/>
            <person name="Mondo S."/>
            <person name="Nolan M."/>
            <person name="Ohm R."/>
            <person name="Pangilinan J."/>
            <person name="Park H.-J."/>
            <person name="Ramirez L."/>
            <person name="Alfaro M."/>
            <person name="Sun H."/>
            <person name="Tritt A."/>
            <person name="Yoshinaga Y."/>
            <person name="Zwiers L.-H."/>
            <person name="Turgeon B."/>
            <person name="Goodwin S."/>
            <person name="Spatafora J."/>
            <person name="Crous P."/>
            <person name="Grigoriev I."/>
        </authorList>
    </citation>
    <scope>NUCLEOTIDE SEQUENCE</scope>
    <source>
        <strain evidence="5">CBS 121739</strain>
    </source>
</reference>
<proteinExistence type="predicted"/>
<organism evidence="5 6">
    <name type="scientific">Pseudovirgaria hyperparasitica</name>
    <dbReference type="NCBI Taxonomy" id="470096"/>
    <lineage>
        <taxon>Eukaryota</taxon>
        <taxon>Fungi</taxon>
        <taxon>Dikarya</taxon>
        <taxon>Ascomycota</taxon>
        <taxon>Pezizomycotina</taxon>
        <taxon>Dothideomycetes</taxon>
        <taxon>Dothideomycetes incertae sedis</taxon>
        <taxon>Acrospermales</taxon>
        <taxon>Acrospermaceae</taxon>
        <taxon>Pseudovirgaria</taxon>
    </lineage>
</organism>
<sequence>MQQPATESKPSAVQRLTADGQKKSVLDRQAADFRRDYGHRLPRAYETGDVYSPRDLSGAETERWAKAPRKRQLMVPLKRQGKRQDVFDITGINPLHLYKNYSVMSEFMLESGGIMHNNATHLRPVNQRKLAKALRRAQGLGLMPSIHRHPLILMPEHITAK</sequence>
<dbReference type="AlphaFoldDB" id="A0A6A6VTB2"/>
<dbReference type="Gene3D" id="4.10.640.10">
    <property type="entry name" value="Ribosomal protein S18"/>
    <property type="match status" value="1"/>
</dbReference>
<dbReference type="Proteomes" id="UP000799437">
    <property type="component" value="Unassembled WGS sequence"/>
</dbReference>
<evidence type="ECO:0000256" key="3">
    <source>
        <dbReference type="ARBA" id="ARBA00035264"/>
    </source>
</evidence>
<feature type="compositionally biased region" description="Basic and acidic residues" evidence="4">
    <location>
        <begin position="20"/>
        <end position="29"/>
    </location>
</feature>
<dbReference type="InterPro" id="IPR036870">
    <property type="entry name" value="Ribosomal_bS18_sf"/>
</dbReference>
<dbReference type="Pfam" id="PF01084">
    <property type="entry name" value="Ribosomal_S18"/>
    <property type="match status" value="1"/>
</dbReference>